<evidence type="ECO:0000259" key="2">
    <source>
        <dbReference type="Pfam" id="PF13764"/>
    </source>
</evidence>
<dbReference type="InterPro" id="IPR045189">
    <property type="entry name" value="UBR4-like"/>
</dbReference>
<dbReference type="AlphaFoldDB" id="A0AAD9KG11"/>
<dbReference type="EMBL" id="JAODUO010001122">
    <property type="protein sequence ID" value="KAK2170943.1"/>
    <property type="molecule type" value="Genomic_DNA"/>
</dbReference>
<evidence type="ECO:0000313" key="3">
    <source>
        <dbReference type="EMBL" id="KAK2170943.1"/>
    </source>
</evidence>
<keyword evidence="1" id="KW-0479">Metal-binding</keyword>
<comment type="similarity">
    <text evidence="1">Belongs to the UBR4 family.</text>
</comment>
<keyword evidence="1" id="KW-0862">Zinc</keyword>
<proteinExistence type="inferred from homology"/>
<dbReference type="PANTHER" id="PTHR21725:SF1">
    <property type="entry name" value="E3 UBIQUITIN-PROTEIN LIGASE UBR4"/>
    <property type="match status" value="1"/>
</dbReference>
<dbReference type="InterPro" id="IPR025704">
    <property type="entry name" value="E3_Ub_ligase_UBR4_C"/>
</dbReference>
<reference evidence="3" key="1">
    <citation type="journal article" date="2023" name="Mol. Biol. Evol.">
        <title>Third-Generation Sequencing Reveals the Adaptive Role of the Epigenome in Three Deep-Sea Polychaetes.</title>
        <authorList>
            <person name="Perez M."/>
            <person name="Aroh O."/>
            <person name="Sun Y."/>
            <person name="Lan Y."/>
            <person name="Juniper S.K."/>
            <person name="Young C.R."/>
            <person name="Angers B."/>
            <person name="Qian P.Y."/>
        </authorList>
    </citation>
    <scope>NUCLEOTIDE SEQUENCE</scope>
    <source>
        <strain evidence="3">R07B-5</strain>
    </source>
</reference>
<dbReference type="GO" id="GO:0008270">
    <property type="term" value="F:zinc ion binding"/>
    <property type="evidence" value="ECO:0007669"/>
    <property type="project" value="UniProtKB-KW"/>
</dbReference>
<dbReference type="Pfam" id="PF13764">
    <property type="entry name" value="E3_UbLigase_R4"/>
    <property type="match status" value="1"/>
</dbReference>
<keyword evidence="1" id="KW-0863">Zinc-finger</keyword>
<dbReference type="PANTHER" id="PTHR21725">
    <property type="entry name" value="E3 UBIQUITIN-PROTEIN LIGASE UBR4"/>
    <property type="match status" value="1"/>
</dbReference>
<evidence type="ECO:0000256" key="1">
    <source>
        <dbReference type="PROSITE-ProRule" id="PRU01388"/>
    </source>
</evidence>
<protein>
    <recommendedName>
        <fullName evidence="2">E3 ubiquitin ligase UBR4 C-terminal domain-containing protein</fullName>
    </recommendedName>
</protein>
<organism evidence="3 4">
    <name type="scientific">Ridgeia piscesae</name>
    <name type="common">Tubeworm</name>
    <dbReference type="NCBI Taxonomy" id="27915"/>
    <lineage>
        <taxon>Eukaryota</taxon>
        <taxon>Metazoa</taxon>
        <taxon>Spiralia</taxon>
        <taxon>Lophotrochozoa</taxon>
        <taxon>Annelida</taxon>
        <taxon>Polychaeta</taxon>
        <taxon>Sedentaria</taxon>
        <taxon>Canalipalpata</taxon>
        <taxon>Sabellida</taxon>
        <taxon>Siboglinidae</taxon>
        <taxon>Ridgeia</taxon>
    </lineage>
</organism>
<name>A0AAD9KG11_RIDPI</name>
<sequence length="262" mass="29796">MPMWGVSVPESAFASSLARHNTYLQECTGTRDASYSYTVHDLKHLLLKFAEEKSFSEDSGGGGRQSNIHLVPYLCHMALYVLNTTRSITREEKNLNLFLKIAPDKWPENAFEVEGALYWAVMAVHVFSPQKWKQHRLTFLKRLIVTAQARQVSPSGTRSLSDKTVKPYSVYKTYLVFFSLIDGLFSTVYKKCCVDSDGVWAVMLADYIRANDTSLLESTDKLLAMFEEEVLPCESFHEFCDVLGLLEELEDPDKFFVDTLTA</sequence>
<gene>
    <name evidence="3" type="ORF">NP493_1122g00010</name>
</gene>
<comment type="caution">
    <text evidence="3">The sequence shown here is derived from an EMBL/GenBank/DDBJ whole genome shotgun (WGS) entry which is preliminary data.</text>
</comment>
<evidence type="ECO:0000313" key="4">
    <source>
        <dbReference type="Proteomes" id="UP001209878"/>
    </source>
</evidence>
<keyword evidence="4" id="KW-1185">Reference proteome</keyword>
<accession>A0AAD9KG11</accession>
<dbReference type="PROSITE" id="PS52043">
    <property type="entry name" value="UBR4_E3"/>
    <property type="match status" value="1"/>
</dbReference>
<feature type="region of interest" description="UBR4 E3 catalytic module" evidence="1">
    <location>
        <begin position="1"/>
        <end position="262"/>
    </location>
</feature>
<feature type="domain" description="E3 ubiquitin ligase UBR4 C-terminal" evidence="2">
    <location>
        <begin position="1"/>
        <end position="244"/>
    </location>
</feature>
<dbReference type="Proteomes" id="UP001209878">
    <property type="component" value="Unassembled WGS sequence"/>
</dbReference>